<organism evidence="1 2">
    <name type="scientific">Kineosporia babensis</name>
    <dbReference type="NCBI Taxonomy" id="499548"/>
    <lineage>
        <taxon>Bacteria</taxon>
        <taxon>Bacillati</taxon>
        <taxon>Actinomycetota</taxon>
        <taxon>Actinomycetes</taxon>
        <taxon>Kineosporiales</taxon>
        <taxon>Kineosporiaceae</taxon>
        <taxon>Kineosporia</taxon>
    </lineage>
</organism>
<dbReference type="Proteomes" id="UP001138997">
    <property type="component" value="Unassembled WGS sequence"/>
</dbReference>
<comment type="caution">
    <text evidence="1">The sequence shown here is derived from an EMBL/GenBank/DDBJ whole genome shotgun (WGS) entry which is preliminary data.</text>
</comment>
<reference evidence="1" key="1">
    <citation type="submission" date="2021-11" db="EMBL/GenBank/DDBJ databases">
        <title>Streptomyces corallinus and Kineosporia corallina sp. nov., two new coral-derived marine actinobacteria.</title>
        <authorList>
            <person name="Buangrab K."/>
            <person name="Sutthacheep M."/>
            <person name="Yeemin T."/>
            <person name="Harunari E."/>
            <person name="Igarashi Y."/>
            <person name="Sripreechasak P."/>
            <person name="Kanchanasin P."/>
            <person name="Tanasupawat S."/>
            <person name="Phongsopitanun W."/>
        </authorList>
    </citation>
    <scope>NUCLEOTIDE SEQUENCE</scope>
    <source>
        <strain evidence="1">JCM 31032</strain>
    </source>
</reference>
<evidence type="ECO:0000313" key="1">
    <source>
        <dbReference type="EMBL" id="MCD5311870.1"/>
    </source>
</evidence>
<keyword evidence="2" id="KW-1185">Reference proteome</keyword>
<dbReference type="EMBL" id="JAJOMB010000006">
    <property type="protein sequence ID" value="MCD5311870.1"/>
    <property type="molecule type" value="Genomic_DNA"/>
</dbReference>
<gene>
    <name evidence="1" type="ORF">LR394_13250</name>
</gene>
<dbReference type="AlphaFoldDB" id="A0A9X1ND20"/>
<name>A0A9X1ND20_9ACTN</name>
<sequence length="339" mass="35712">MSAADEQGLLLQRYGQLREKSIRLEESMVEAYLKAGNITKNSQTGRYESPGENPNLVPLIDQEIDRVHESFSGVADIFTPFVALPDPADFRDAMREIASVAGVINTGQSSKTDDGNLVLGGTGLAGMADVRSLVEDWSGYASQSFQDNFLSPWPTITANQSAMVLALHGAVEAEATIWKNVRANIVDLVEKAQHAVDAAGECSPEQVALNLTVAASIVSVVATPASGAGALALTFVGEALSIASSLPGEKKEIKHSVGSQEIVLGGSLKEIETQVRSAAEALRGEIITAEAAIEAAVNANIAVMTDPANQSRFVSARPLLADKTSSSITHEYNGMGKAY</sequence>
<accession>A0A9X1ND20</accession>
<evidence type="ECO:0000313" key="2">
    <source>
        <dbReference type="Proteomes" id="UP001138997"/>
    </source>
</evidence>
<protein>
    <submittedName>
        <fullName evidence="1">Uncharacterized protein</fullName>
    </submittedName>
</protein>
<proteinExistence type="predicted"/>
<dbReference type="RefSeq" id="WP_231441513.1">
    <property type="nucleotide sequence ID" value="NZ_JAJOMB010000006.1"/>
</dbReference>